<dbReference type="Proteomes" id="UP000318758">
    <property type="component" value="Chromosome"/>
</dbReference>
<feature type="chain" id="PRO_5047545337" evidence="1">
    <location>
        <begin position="23"/>
        <end position="99"/>
    </location>
</feature>
<evidence type="ECO:0000256" key="1">
    <source>
        <dbReference type="SAM" id="SignalP"/>
    </source>
</evidence>
<evidence type="ECO:0000313" key="2">
    <source>
        <dbReference type="EMBL" id="QDF76123.1"/>
    </source>
</evidence>
<dbReference type="InterPro" id="IPR049848">
    <property type="entry name" value="TapY2-like"/>
</dbReference>
<proteinExistence type="predicted"/>
<dbReference type="RefSeq" id="WP_033539830.1">
    <property type="nucleotide sequence ID" value="NZ_CP041153.1"/>
</dbReference>
<name>A0ABX5WNI0_9GAMM</name>
<keyword evidence="1" id="KW-0732">Signal</keyword>
<dbReference type="NCBIfam" id="NF038109">
    <property type="entry name" value="tapY2_fam"/>
    <property type="match status" value="1"/>
</dbReference>
<accession>A0ABX5WNI0</accession>
<gene>
    <name evidence="2" type="ORF">FGA12_13775</name>
</gene>
<keyword evidence="3" id="KW-1185">Reference proteome</keyword>
<dbReference type="EMBL" id="CP041153">
    <property type="protein sequence ID" value="QDF76123.1"/>
    <property type="molecule type" value="Genomic_DNA"/>
</dbReference>
<feature type="signal peptide" evidence="1">
    <location>
        <begin position="1"/>
        <end position="22"/>
    </location>
</feature>
<reference evidence="2 3" key="1">
    <citation type="submission" date="2019-06" db="EMBL/GenBank/DDBJ databases">
        <title>Complete genome of Shewanella marisflavi ECSMB14101, a mussel settlement-inducing bacterium isolated from East China Sea.</title>
        <authorList>
            <person name="Yang J."/>
            <person name="Liang X."/>
            <person name="Chang R."/>
            <person name="Peng L."/>
        </authorList>
    </citation>
    <scope>NUCLEOTIDE SEQUENCE [LARGE SCALE GENOMIC DNA]</scope>
    <source>
        <strain evidence="2 3">ECSMB14101</strain>
    </source>
</reference>
<sequence length="99" mass="11208">MNKLVVSVLCFALSSVASSAFAAKQDYKCFINSTKKGEQVVFYRWNEKDLQLRVASLPGKQLTDNKGKKYFIKSVEECVPLGHEFSSTNAKRIDKQTLR</sequence>
<organism evidence="2 3">
    <name type="scientific">Shewanella marisflavi</name>
    <dbReference type="NCBI Taxonomy" id="260364"/>
    <lineage>
        <taxon>Bacteria</taxon>
        <taxon>Pseudomonadati</taxon>
        <taxon>Pseudomonadota</taxon>
        <taxon>Gammaproteobacteria</taxon>
        <taxon>Alteromonadales</taxon>
        <taxon>Shewanellaceae</taxon>
        <taxon>Shewanella</taxon>
    </lineage>
</organism>
<protein>
    <submittedName>
        <fullName evidence="2">Uncharacterized protein</fullName>
    </submittedName>
</protein>
<evidence type="ECO:0000313" key="3">
    <source>
        <dbReference type="Proteomes" id="UP000318758"/>
    </source>
</evidence>